<dbReference type="AlphaFoldDB" id="A0AAF0AWT5"/>
<dbReference type="PANTHER" id="PTHR12013">
    <property type="entry name" value="SIGNAL RECOGNITION PARTICLE 14 KD PROTEIN"/>
    <property type="match status" value="1"/>
</dbReference>
<comment type="function">
    <text evidence="7">Component of the signal recognition particle (SRP) complex, a ribonucleoprotein complex that mediates the cotranslational targeting of secretory and membrane proteins to the endoplasmic reticulum (ER).</text>
</comment>
<evidence type="ECO:0000256" key="5">
    <source>
        <dbReference type="ARBA" id="ARBA00023135"/>
    </source>
</evidence>
<sequence>MLLSNEQYLAQLAEHLQQLEGKGASSLYLSQKKNPASGDEQNTKPSILLRAKNGANWKISTTVDAENFTEFFGKYTEVCKGGMIGLKKRDRKKNKKKKKAPTASTA</sequence>
<name>A0AAF0AWT5_9SCHI</name>
<keyword evidence="4 7" id="KW-0694">RNA-binding</keyword>
<comment type="subunit">
    <text evidence="7">Component of a fungal signal recognition particle (SRP) complex that consists of a 7SL RNA molecule (scR1) and at least six protein subunits: SRP72, SRP68, SRP54, SEC65, SRP21 and SRP14.</text>
</comment>
<feature type="region of interest" description="Disordered" evidence="8">
    <location>
        <begin position="86"/>
        <end position="106"/>
    </location>
</feature>
<dbReference type="EMBL" id="CP115612">
    <property type="protein sequence ID" value="WBW74072.1"/>
    <property type="molecule type" value="Genomic_DNA"/>
</dbReference>
<evidence type="ECO:0000256" key="1">
    <source>
        <dbReference type="ARBA" id="ARBA00004496"/>
    </source>
</evidence>
<gene>
    <name evidence="9" type="primary">srp14</name>
    <name evidence="9" type="ORF">SOMG_03621</name>
</gene>
<organism evidence="9 10">
    <name type="scientific">Schizosaccharomyces osmophilus</name>
    <dbReference type="NCBI Taxonomy" id="2545709"/>
    <lineage>
        <taxon>Eukaryota</taxon>
        <taxon>Fungi</taxon>
        <taxon>Dikarya</taxon>
        <taxon>Ascomycota</taxon>
        <taxon>Taphrinomycotina</taxon>
        <taxon>Schizosaccharomycetes</taxon>
        <taxon>Schizosaccharomycetales</taxon>
        <taxon>Schizosaccharomycetaceae</taxon>
        <taxon>Schizosaccharomyces</taxon>
    </lineage>
</organism>
<dbReference type="GO" id="GO:0005786">
    <property type="term" value="C:signal recognition particle, endoplasmic reticulum targeting"/>
    <property type="evidence" value="ECO:0007669"/>
    <property type="project" value="UniProtKB-UniRule"/>
</dbReference>
<evidence type="ECO:0000313" key="9">
    <source>
        <dbReference type="EMBL" id="WBW74072.1"/>
    </source>
</evidence>
<evidence type="ECO:0000256" key="3">
    <source>
        <dbReference type="ARBA" id="ARBA00022490"/>
    </source>
</evidence>
<feature type="compositionally biased region" description="Basic residues" evidence="8">
    <location>
        <begin position="86"/>
        <end position="100"/>
    </location>
</feature>
<evidence type="ECO:0000313" key="10">
    <source>
        <dbReference type="Proteomes" id="UP001212411"/>
    </source>
</evidence>
<dbReference type="GO" id="GO:0008312">
    <property type="term" value="F:7S RNA binding"/>
    <property type="evidence" value="ECO:0007669"/>
    <property type="project" value="UniProtKB-UniRule"/>
</dbReference>
<proteinExistence type="inferred from homology"/>
<dbReference type="Pfam" id="PF02290">
    <property type="entry name" value="SRP14"/>
    <property type="match status" value="1"/>
</dbReference>
<evidence type="ECO:0000256" key="8">
    <source>
        <dbReference type="SAM" id="MobiDB-lite"/>
    </source>
</evidence>
<comment type="subcellular location">
    <subcellularLocation>
        <location evidence="1 7">Cytoplasm</location>
    </subcellularLocation>
</comment>
<dbReference type="Gene3D" id="3.30.720.10">
    <property type="entry name" value="Signal recognition particle alu RNA binding heterodimer, srp9/1"/>
    <property type="match status" value="1"/>
</dbReference>
<evidence type="ECO:0000256" key="4">
    <source>
        <dbReference type="ARBA" id="ARBA00022884"/>
    </source>
</evidence>
<keyword evidence="6 7" id="KW-0687">Ribonucleoprotein</keyword>
<dbReference type="Proteomes" id="UP001212411">
    <property type="component" value="Chromosome 2"/>
</dbReference>
<evidence type="ECO:0000256" key="6">
    <source>
        <dbReference type="ARBA" id="ARBA00023274"/>
    </source>
</evidence>
<comment type="similarity">
    <text evidence="2 7">Belongs to the SRP14 family.</text>
</comment>
<dbReference type="GeneID" id="80877099"/>
<dbReference type="RefSeq" id="XP_056038315.1">
    <property type="nucleotide sequence ID" value="XM_056182410.1"/>
</dbReference>
<evidence type="ECO:0000256" key="7">
    <source>
        <dbReference type="RuleBase" id="RU368100"/>
    </source>
</evidence>
<dbReference type="InterPro" id="IPR009018">
    <property type="entry name" value="Signal_recog_particle_SRP9/14"/>
</dbReference>
<dbReference type="InterPro" id="IPR003210">
    <property type="entry name" value="Signal_recog_particle_SRP14"/>
</dbReference>
<keyword evidence="10" id="KW-1185">Reference proteome</keyword>
<dbReference type="SUPFAM" id="SSF54762">
    <property type="entry name" value="Signal recognition particle alu RNA binding heterodimer, SRP9/14"/>
    <property type="match status" value="1"/>
</dbReference>
<protein>
    <recommendedName>
        <fullName evidence="7">Signal recognition particle subunit SRP14</fullName>
    </recommendedName>
    <alternativeName>
        <fullName evidence="7">Signal recognition particle 14 kDa protein</fullName>
    </alternativeName>
</protein>
<dbReference type="GO" id="GO:0006614">
    <property type="term" value="P:SRP-dependent cotranslational protein targeting to membrane"/>
    <property type="evidence" value="ECO:0007669"/>
    <property type="project" value="UniProtKB-UniRule"/>
</dbReference>
<dbReference type="KEGG" id="som:SOMG_03621"/>
<dbReference type="GO" id="GO:0030942">
    <property type="term" value="F:endoplasmic reticulum signal peptide binding"/>
    <property type="evidence" value="ECO:0007669"/>
    <property type="project" value="UniProtKB-UniRule"/>
</dbReference>
<keyword evidence="3 7" id="KW-0963">Cytoplasm</keyword>
<reference evidence="9 10" key="1">
    <citation type="journal article" date="2023" name="G3 (Bethesda)">
        <title>A high-quality reference genome for the fission yeast Schizosaccharomyces osmophilus.</title>
        <authorList>
            <person name="Jia G.S."/>
            <person name="Zhang W.C."/>
            <person name="Liang Y."/>
            <person name="Liu X.H."/>
            <person name="Rhind N."/>
            <person name="Pidoux A."/>
            <person name="Brysch-Herzberg M."/>
            <person name="Du L.L."/>
        </authorList>
    </citation>
    <scope>NUCLEOTIDE SEQUENCE [LARGE SCALE GENOMIC DNA]</scope>
    <source>
        <strain evidence="9 10">CBS 15793</strain>
    </source>
</reference>
<accession>A0AAF0AWT5</accession>
<keyword evidence="5 7" id="KW-0733">Signal recognition particle</keyword>
<evidence type="ECO:0000256" key="2">
    <source>
        <dbReference type="ARBA" id="ARBA00010349"/>
    </source>
</evidence>